<feature type="transmembrane region" description="Helical" evidence="1">
    <location>
        <begin position="65"/>
        <end position="91"/>
    </location>
</feature>
<evidence type="ECO:0008006" key="4">
    <source>
        <dbReference type="Google" id="ProtNLM"/>
    </source>
</evidence>
<gene>
    <name evidence="2" type="ORF">ALC56_08566</name>
</gene>
<accession>A0A195F836</accession>
<evidence type="ECO:0000313" key="2">
    <source>
        <dbReference type="EMBL" id="KYN36775.1"/>
    </source>
</evidence>
<keyword evidence="1" id="KW-0472">Membrane</keyword>
<dbReference type="EMBL" id="KQ981727">
    <property type="protein sequence ID" value="KYN36775.1"/>
    <property type="molecule type" value="Genomic_DNA"/>
</dbReference>
<dbReference type="AlphaFoldDB" id="A0A195F836"/>
<feature type="transmembrane region" description="Helical" evidence="1">
    <location>
        <begin position="98"/>
        <end position="131"/>
    </location>
</feature>
<proteinExistence type="predicted"/>
<evidence type="ECO:0000313" key="3">
    <source>
        <dbReference type="Proteomes" id="UP000078541"/>
    </source>
</evidence>
<reference evidence="2 3" key="1">
    <citation type="submission" date="2016-03" db="EMBL/GenBank/DDBJ databases">
        <title>Trachymyrmex septentrionalis WGS genome.</title>
        <authorList>
            <person name="Nygaard S."/>
            <person name="Hu H."/>
            <person name="Boomsma J."/>
            <person name="Zhang G."/>
        </authorList>
    </citation>
    <scope>NUCLEOTIDE SEQUENCE [LARGE SCALE GENOMIC DNA]</scope>
    <source>
        <strain evidence="2">Tsep2-gDNA-1</strain>
        <tissue evidence="2">Whole body</tissue>
    </source>
</reference>
<dbReference type="Proteomes" id="UP000078541">
    <property type="component" value="Unassembled WGS sequence"/>
</dbReference>
<sequence>MSKHRHIVLFQTQNDNIYDSIIMYYEERAKKCQTFLQHPNVRKFILRFKEQLAHNPFLQVATCTALASLLVPIFLFIIFGIVSAVFVFIGFMIVQGTILAIGASILSCVLFCIISTIIMVGLFILCVYYTLYYTNRAFNLLVSKIE</sequence>
<dbReference type="Pfam" id="PF16015">
    <property type="entry name" value="Promethin"/>
    <property type="match status" value="1"/>
</dbReference>
<name>A0A195F836_9HYME</name>
<evidence type="ECO:0000256" key="1">
    <source>
        <dbReference type="SAM" id="Phobius"/>
    </source>
</evidence>
<organism evidence="2 3">
    <name type="scientific">Trachymyrmex septentrionalis</name>
    <dbReference type="NCBI Taxonomy" id="34720"/>
    <lineage>
        <taxon>Eukaryota</taxon>
        <taxon>Metazoa</taxon>
        <taxon>Ecdysozoa</taxon>
        <taxon>Arthropoda</taxon>
        <taxon>Hexapoda</taxon>
        <taxon>Insecta</taxon>
        <taxon>Pterygota</taxon>
        <taxon>Neoptera</taxon>
        <taxon>Endopterygota</taxon>
        <taxon>Hymenoptera</taxon>
        <taxon>Apocrita</taxon>
        <taxon>Aculeata</taxon>
        <taxon>Formicoidea</taxon>
        <taxon>Formicidae</taxon>
        <taxon>Myrmicinae</taxon>
        <taxon>Trachymyrmex</taxon>
    </lineage>
</organism>
<keyword evidence="3" id="KW-1185">Reference proteome</keyword>
<keyword evidence="1" id="KW-1133">Transmembrane helix</keyword>
<protein>
    <recommendedName>
        <fullName evidence="4">Promethin-A</fullName>
    </recommendedName>
</protein>
<keyword evidence="1" id="KW-0812">Transmembrane</keyword>